<dbReference type="InterPro" id="IPR016161">
    <property type="entry name" value="Ald_DH/histidinol_DH"/>
</dbReference>
<organism evidence="5 6">
    <name type="scientific">Ichthyophthirius multifiliis</name>
    <name type="common">White spot disease agent</name>
    <name type="synonym">Ich</name>
    <dbReference type="NCBI Taxonomy" id="5932"/>
    <lineage>
        <taxon>Eukaryota</taxon>
        <taxon>Sar</taxon>
        <taxon>Alveolata</taxon>
        <taxon>Ciliophora</taxon>
        <taxon>Intramacronucleata</taxon>
        <taxon>Oligohymenophorea</taxon>
        <taxon>Hymenostomatida</taxon>
        <taxon>Ophryoglenina</taxon>
        <taxon>Ichthyophthirius</taxon>
    </lineage>
</organism>
<dbReference type="PANTHER" id="PTHR43521:SF7">
    <property type="entry name" value="DELTA-1-PYRROLINE-5-CARBOXYLATE DEHYDROGENASE 12A1, MITOCHONDRIAL"/>
    <property type="match status" value="1"/>
</dbReference>
<keyword evidence="6" id="KW-1185">Reference proteome</keyword>
<proteinExistence type="inferred from homology"/>
<dbReference type="OMA" id="QCDQAFG"/>
<dbReference type="GeneID" id="14907808"/>
<keyword evidence="2" id="KW-0560">Oxidoreductase</keyword>
<dbReference type="SUPFAM" id="SSF53720">
    <property type="entry name" value="ALDH-like"/>
    <property type="match status" value="1"/>
</dbReference>
<name>G0QSZ2_ICHMU</name>
<sequence length="241" mass="28076">MIQKQLQKVLQRNFSEIPSWATCNPYKLNKSNPYKLQNFVKGEWRFTREYTTIVDPLNGEKILQVPETKDDELTDFINNVKQVPLSGLHNPLKNPQRYQQYGQLLLKLSEELRKPEIEKFFTVLTQRVMPKSYIQAQGEVVVTRRFLENFTGDNPRFLSKSFSVPGDHQGQQSTGYRWPYGPVSIICPFNFPIEIPVLQLFGALITGNRPTLRVDSKVALVMEQFQDLPYIMVFLLMIQIF</sequence>
<dbReference type="RefSeq" id="XP_004035149.1">
    <property type="nucleotide sequence ID" value="XM_004035101.1"/>
</dbReference>
<evidence type="ECO:0000313" key="5">
    <source>
        <dbReference type="EMBL" id="EGR31663.1"/>
    </source>
</evidence>
<dbReference type="InterPro" id="IPR015590">
    <property type="entry name" value="Aldehyde_DH_dom"/>
</dbReference>
<dbReference type="GO" id="GO:0004029">
    <property type="term" value="F:aldehyde dehydrogenase (NAD+) activity"/>
    <property type="evidence" value="ECO:0007669"/>
    <property type="project" value="InterPro"/>
</dbReference>
<dbReference type="EMBL" id="GL983834">
    <property type="protein sequence ID" value="EGR31663.1"/>
    <property type="molecule type" value="Genomic_DNA"/>
</dbReference>
<dbReference type="Pfam" id="PF00171">
    <property type="entry name" value="Aldedh"/>
    <property type="match status" value="1"/>
</dbReference>
<dbReference type="AlphaFoldDB" id="G0QSZ2"/>
<keyword evidence="3" id="KW-0520">NAD</keyword>
<protein>
    <recommendedName>
        <fullName evidence="4">Aldehyde dehydrogenase domain-containing protein</fullName>
    </recommendedName>
</protein>
<dbReference type="PANTHER" id="PTHR43521">
    <property type="entry name" value="ALPHA-AMINOADIPIC SEMIALDEHYDE DEHYDROGENASE"/>
    <property type="match status" value="1"/>
</dbReference>
<dbReference type="InterPro" id="IPR016162">
    <property type="entry name" value="Ald_DH_N"/>
</dbReference>
<dbReference type="eggNOG" id="KOG2451">
    <property type="taxonomic scope" value="Eukaryota"/>
</dbReference>
<comment type="similarity">
    <text evidence="1">Belongs to the aldehyde dehydrogenase family.</text>
</comment>
<evidence type="ECO:0000259" key="4">
    <source>
        <dbReference type="Pfam" id="PF00171"/>
    </source>
</evidence>
<gene>
    <name evidence="5" type="ORF">IMG5_104850</name>
</gene>
<evidence type="ECO:0000256" key="1">
    <source>
        <dbReference type="ARBA" id="ARBA00009986"/>
    </source>
</evidence>
<evidence type="ECO:0000256" key="3">
    <source>
        <dbReference type="ARBA" id="ARBA00023027"/>
    </source>
</evidence>
<dbReference type="Gene3D" id="3.40.605.10">
    <property type="entry name" value="Aldehyde Dehydrogenase, Chain A, domain 1"/>
    <property type="match status" value="1"/>
</dbReference>
<dbReference type="STRING" id="857967.G0QSZ2"/>
<evidence type="ECO:0000256" key="2">
    <source>
        <dbReference type="ARBA" id="ARBA00023002"/>
    </source>
</evidence>
<feature type="domain" description="Aldehyde dehydrogenase" evidence="4">
    <location>
        <begin position="51"/>
        <end position="225"/>
    </location>
</feature>
<accession>G0QSZ2</accession>
<dbReference type="InParanoid" id="G0QSZ2"/>
<dbReference type="Proteomes" id="UP000008983">
    <property type="component" value="Unassembled WGS sequence"/>
</dbReference>
<evidence type="ECO:0000313" key="6">
    <source>
        <dbReference type="Proteomes" id="UP000008983"/>
    </source>
</evidence>
<dbReference type="InterPro" id="IPR044638">
    <property type="entry name" value="ALDH7A1-like"/>
</dbReference>
<reference evidence="5 6" key="1">
    <citation type="submission" date="2011-07" db="EMBL/GenBank/DDBJ databases">
        <authorList>
            <person name="Coyne R."/>
            <person name="Brami D."/>
            <person name="Johnson J."/>
            <person name="Hostetler J."/>
            <person name="Hannick L."/>
            <person name="Clark T."/>
            <person name="Cassidy-Hanley D."/>
            <person name="Inman J."/>
        </authorList>
    </citation>
    <scope>NUCLEOTIDE SEQUENCE [LARGE SCALE GENOMIC DNA]</scope>
    <source>
        <strain evidence="5 6">G5</strain>
    </source>
</reference>
<dbReference type="OrthoDB" id="440325at2759"/>